<reference evidence="1 2" key="1">
    <citation type="journal article" date="2019" name="Nat. Ecol. Evol.">
        <title>Megaphylogeny resolves global patterns of mushroom evolution.</title>
        <authorList>
            <person name="Varga T."/>
            <person name="Krizsan K."/>
            <person name="Foldi C."/>
            <person name="Dima B."/>
            <person name="Sanchez-Garcia M."/>
            <person name="Sanchez-Ramirez S."/>
            <person name="Szollosi G.J."/>
            <person name="Szarkandi J.G."/>
            <person name="Papp V."/>
            <person name="Albert L."/>
            <person name="Andreopoulos W."/>
            <person name="Angelini C."/>
            <person name="Antonin V."/>
            <person name="Barry K.W."/>
            <person name="Bougher N.L."/>
            <person name="Buchanan P."/>
            <person name="Buyck B."/>
            <person name="Bense V."/>
            <person name="Catcheside P."/>
            <person name="Chovatia M."/>
            <person name="Cooper J."/>
            <person name="Damon W."/>
            <person name="Desjardin D."/>
            <person name="Finy P."/>
            <person name="Geml J."/>
            <person name="Haridas S."/>
            <person name="Hughes K."/>
            <person name="Justo A."/>
            <person name="Karasinski D."/>
            <person name="Kautmanova I."/>
            <person name="Kiss B."/>
            <person name="Kocsube S."/>
            <person name="Kotiranta H."/>
            <person name="LaButti K.M."/>
            <person name="Lechner B.E."/>
            <person name="Liimatainen K."/>
            <person name="Lipzen A."/>
            <person name="Lukacs Z."/>
            <person name="Mihaltcheva S."/>
            <person name="Morgado L.N."/>
            <person name="Niskanen T."/>
            <person name="Noordeloos M.E."/>
            <person name="Ohm R.A."/>
            <person name="Ortiz-Santana B."/>
            <person name="Ovrebo C."/>
            <person name="Racz N."/>
            <person name="Riley R."/>
            <person name="Savchenko A."/>
            <person name="Shiryaev A."/>
            <person name="Soop K."/>
            <person name="Spirin V."/>
            <person name="Szebenyi C."/>
            <person name="Tomsovsky M."/>
            <person name="Tulloss R.E."/>
            <person name="Uehling J."/>
            <person name="Grigoriev I.V."/>
            <person name="Vagvolgyi C."/>
            <person name="Papp T."/>
            <person name="Martin F.M."/>
            <person name="Miettinen O."/>
            <person name="Hibbett D.S."/>
            <person name="Nagy L.G."/>
        </authorList>
    </citation>
    <scope>NUCLEOTIDE SEQUENCE [LARGE SCALE GENOMIC DNA]</scope>
    <source>
        <strain evidence="1 2">NL-1719</strain>
    </source>
</reference>
<sequence>PSHRKSALSIDDVVGVVSKLESSTSHDDRLFLAMLVSSFFGLMRLGELAKPDNPPLHNPKKFSRRTSISITSSQFSFFLPAHKADPFFEGNRILISNQVAISTLLDPIPLIARYLASRDVLFPFSSELWLASDGSPPNRSFFISRLRRFFGPEIAGQSLRAGGATWLAEQGVPPHVIQAIGRWASSTFQIYIRKHPILAHLFVHPQTN</sequence>
<organism evidence="1 2">
    <name type="scientific">Pluteus cervinus</name>
    <dbReference type="NCBI Taxonomy" id="181527"/>
    <lineage>
        <taxon>Eukaryota</taxon>
        <taxon>Fungi</taxon>
        <taxon>Dikarya</taxon>
        <taxon>Basidiomycota</taxon>
        <taxon>Agaricomycotina</taxon>
        <taxon>Agaricomycetes</taxon>
        <taxon>Agaricomycetidae</taxon>
        <taxon>Agaricales</taxon>
        <taxon>Pluteineae</taxon>
        <taxon>Pluteaceae</taxon>
        <taxon>Pluteus</taxon>
    </lineage>
</organism>
<evidence type="ECO:0000313" key="1">
    <source>
        <dbReference type="EMBL" id="TFK62216.1"/>
    </source>
</evidence>
<proteinExistence type="predicted"/>
<evidence type="ECO:0000313" key="2">
    <source>
        <dbReference type="Proteomes" id="UP000308600"/>
    </source>
</evidence>
<accession>A0ACD3A9K4</accession>
<dbReference type="EMBL" id="ML208597">
    <property type="protein sequence ID" value="TFK62216.1"/>
    <property type="molecule type" value="Genomic_DNA"/>
</dbReference>
<dbReference type="Proteomes" id="UP000308600">
    <property type="component" value="Unassembled WGS sequence"/>
</dbReference>
<name>A0ACD3A9K4_9AGAR</name>
<gene>
    <name evidence="1" type="ORF">BDN72DRAFT_777349</name>
</gene>
<feature type="non-terminal residue" evidence="1">
    <location>
        <position position="1"/>
    </location>
</feature>
<protein>
    <submittedName>
        <fullName evidence="1">Uncharacterized protein</fullName>
    </submittedName>
</protein>
<keyword evidence="2" id="KW-1185">Reference proteome</keyword>